<name>A0A2P2K3R1_RHIMU</name>
<keyword evidence="1" id="KW-1133">Transmembrane helix</keyword>
<sequence length="53" mass="6408">MNFLLSAKILSRSLENLNFPLHMFLPVYNMVLILLNNISYYTRFCFLLQWLHT</sequence>
<evidence type="ECO:0000313" key="2">
    <source>
        <dbReference type="EMBL" id="MBX00333.1"/>
    </source>
</evidence>
<keyword evidence="1" id="KW-0812">Transmembrane</keyword>
<dbReference type="AlphaFoldDB" id="A0A2P2K3R1"/>
<proteinExistence type="predicted"/>
<protein>
    <submittedName>
        <fullName evidence="2">Uncharacterized protein MANES_16G115400</fullName>
    </submittedName>
</protein>
<reference evidence="2" key="1">
    <citation type="submission" date="2018-02" db="EMBL/GenBank/DDBJ databases">
        <title>Rhizophora mucronata_Transcriptome.</title>
        <authorList>
            <person name="Meera S.P."/>
            <person name="Sreeshan A."/>
            <person name="Augustine A."/>
        </authorList>
    </citation>
    <scope>NUCLEOTIDE SEQUENCE</scope>
    <source>
        <tissue evidence="2">Leaf</tissue>
    </source>
</reference>
<feature type="transmembrane region" description="Helical" evidence="1">
    <location>
        <begin position="21"/>
        <end position="41"/>
    </location>
</feature>
<dbReference type="EMBL" id="GGEC01019849">
    <property type="protein sequence ID" value="MBX00333.1"/>
    <property type="molecule type" value="Transcribed_RNA"/>
</dbReference>
<keyword evidence="1" id="KW-0472">Membrane</keyword>
<accession>A0A2P2K3R1</accession>
<evidence type="ECO:0000256" key="1">
    <source>
        <dbReference type="SAM" id="Phobius"/>
    </source>
</evidence>
<organism evidence="2">
    <name type="scientific">Rhizophora mucronata</name>
    <name type="common">Asiatic mangrove</name>
    <dbReference type="NCBI Taxonomy" id="61149"/>
    <lineage>
        <taxon>Eukaryota</taxon>
        <taxon>Viridiplantae</taxon>
        <taxon>Streptophyta</taxon>
        <taxon>Embryophyta</taxon>
        <taxon>Tracheophyta</taxon>
        <taxon>Spermatophyta</taxon>
        <taxon>Magnoliopsida</taxon>
        <taxon>eudicotyledons</taxon>
        <taxon>Gunneridae</taxon>
        <taxon>Pentapetalae</taxon>
        <taxon>rosids</taxon>
        <taxon>fabids</taxon>
        <taxon>Malpighiales</taxon>
        <taxon>Rhizophoraceae</taxon>
        <taxon>Rhizophora</taxon>
    </lineage>
</organism>